<dbReference type="CDD" id="cd03801">
    <property type="entry name" value="GT4_PimA-like"/>
    <property type="match status" value="1"/>
</dbReference>
<accession>A0A2S8G0U8</accession>
<dbReference type="OrthoDB" id="232381at2"/>
<evidence type="ECO:0000313" key="3">
    <source>
        <dbReference type="EMBL" id="PQO38072.1"/>
    </source>
</evidence>
<sequence length="398" mass="43455">MTSSLLDAEHAAELSSRRPLRVIHVIPHLGGGGTERVVWTLLPMLDPEICNPSLCVLGAENAFPSRTEKIQVDGFLGYNGSLRDVRGGVACIRNLKRLIRESKADIVHSHLWPAARIASLALRGTSIPHVVHMHDTRPWLEGRSWRDRGMRWLTNCTVPRSKTTYIAVSEAVKTYCCKNLNIQPKDVRVIHNGVDLNRFRPSLDQNKRFSRGTIVIGMVALFGSDKGHDVLLEAARCLASDGLDYELRLAGNGSQLPRMEALARELGIESRVKFVGLIDDVELFLQDLDIFVLPSLREGLPMTILEAMASGIPVAATNVGGVGEVIENDKNGLLLPPKNAGALANILSKLIVSRDLRDRFGASGLQTVKERFSFTGVAGKIEALYQEIGAGVGLPGRA</sequence>
<evidence type="ECO:0008006" key="5">
    <source>
        <dbReference type="Google" id="ProtNLM"/>
    </source>
</evidence>
<proteinExistence type="predicted"/>
<gene>
    <name evidence="3" type="ORF">C5Y98_08285</name>
</gene>
<dbReference type="PANTHER" id="PTHR12526:SF636">
    <property type="entry name" value="BLL3647 PROTEIN"/>
    <property type="match status" value="1"/>
</dbReference>
<dbReference type="Proteomes" id="UP000239388">
    <property type="component" value="Unassembled WGS sequence"/>
</dbReference>
<name>A0A2S8G0U8_9BACT</name>
<dbReference type="RefSeq" id="WP_105353184.1">
    <property type="nucleotide sequence ID" value="NZ_PUIB01000011.1"/>
</dbReference>
<organism evidence="3 4">
    <name type="scientific">Blastopirellula marina</name>
    <dbReference type="NCBI Taxonomy" id="124"/>
    <lineage>
        <taxon>Bacteria</taxon>
        <taxon>Pseudomonadati</taxon>
        <taxon>Planctomycetota</taxon>
        <taxon>Planctomycetia</taxon>
        <taxon>Pirellulales</taxon>
        <taxon>Pirellulaceae</taxon>
        <taxon>Blastopirellula</taxon>
    </lineage>
</organism>
<dbReference type="Gene3D" id="3.40.50.2000">
    <property type="entry name" value="Glycogen Phosphorylase B"/>
    <property type="match status" value="2"/>
</dbReference>
<dbReference type="InterPro" id="IPR001296">
    <property type="entry name" value="Glyco_trans_1"/>
</dbReference>
<feature type="domain" description="Glycosyl transferase family 1" evidence="1">
    <location>
        <begin position="204"/>
        <end position="364"/>
    </location>
</feature>
<dbReference type="AlphaFoldDB" id="A0A2S8G0U8"/>
<dbReference type="Pfam" id="PF13439">
    <property type="entry name" value="Glyco_transf_4"/>
    <property type="match status" value="1"/>
</dbReference>
<dbReference type="SUPFAM" id="SSF53756">
    <property type="entry name" value="UDP-Glycosyltransferase/glycogen phosphorylase"/>
    <property type="match status" value="1"/>
</dbReference>
<dbReference type="PANTHER" id="PTHR12526">
    <property type="entry name" value="GLYCOSYLTRANSFERASE"/>
    <property type="match status" value="1"/>
</dbReference>
<comment type="caution">
    <text evidence="3">The sequence shown here is derived from an EMBL/GenBank/DDBJ whole genome shotgun (WGS) entry which is preliminary data.</text>
</comment>
<dbReference type="EMBL" id="PUIB01000011">
    <property type="protein sequence ID" value="PQO38072.1"/>
    <property type="molecule type" value="Genomic_DNA"/>
</dbReference>
<protein>
    <recommendedName>
        <fullName evidence="5">Glycosyltransferase family 1 protein</fullName>
    </recommendedName>
</protein>
<evidence type="ECO:0000259" key="1">
    <source>
        <dbReference type="Pfam" id="PF00534"/>
    </source>
</evidence>
<dbReference type="InterPro" id="IPR028098">
    <property type="entry name" value="Glyco_trans_4-like_N"/>
</dbReference>
<reference evidence="3 4" key="1">
    <citation type="submission" date="2018-02" db="EMBL/GenBank/DDBJ databases">
        <title>Comparative genomes isolates from brazilian mangrove.</title>
        <authorList>
            <person name="Araujo J.E."/>
            <person name="Taketani R.G."/>
            <person name="Silva M.C.P."/>
            <person name="Loureco M.V."/>
            <person name="Andreote F.D."/>
        </authorList>
    </citation>
    <scope>NUCLEOTIDE SEQUENCE [LARGE SCALE GENOMIC DNA]</scope>
    <source>
        <strain evidence="3 4">NAP PRIS-MGV</strain>
    </source>
</reference>
<feature type="domain" description="Glycosyltransferase subfamily 4-like N-terminal" evidence="2">
    <location>
        <begin position="32"/>
        <end position="198"/>
    </location>
</feature>
<evidence type="ECO:0000313" key="4">
    <source>
        <dbReference type="Proteomes" id="UP000239388"/>
    </source>
</evidence>
<dbReference type="Pfam" id="PF00534">
    <property type="entry name" value="Glycos_transf_1"/>
    <property type="match status" value="1"/>
</dbReference>
<dbReference type="GO" id="GO:0016757">
    <property type="term" value="F:glycosyltransferase activity"/>
    <property type="evidence" value="ECO:0007669"/>
    <property type="project" value="InterPro"/>
</dbReference>
<evidence type="ECO:0000259" key="2">
    <source>
        <dbReference type="Pfam" id="PF13439"/>
    </source>
</evidence>